<dbReference type="Gene3D" id="1.20.140.100">
    <property type="entry name" value="Dynein heavy chain, N-terminal domain 2"/>
    <property type="match status" value="1"/>
</dbReference>
<evidence type="ECO:0000256" key="2">
    <source>
        <dbReference type="ARBA" id="ARBA00004477"/>
    </source>
</evidence>
<comment type="caution">
    <text evidence="19">The sequence shown here is derived from an EMBL/GenBank/DDBJ whole genome shotgun (WGS) entry which is preliminary data.</text>
</comment>
<dbReference type="InterPro" id="IPR031468">
    <property type="entry name" value="SMP_LBD"/>
</dbReference>
<keyword evidence="5" id="KW-1003">Cell membrane</keyword>
<dbReference type="PROSITE" id="PS50004">
    <property type="entry name" value="C2"/>
    <property type="match status" value="3"/>
</dbReference>
<dbReference type="CDD" id="cd08391">
    <property type="entry name" value="C2A_C2C_Synaptotagmin_like"/>
    <property type="match status" value="1"/>
</dbReference>
<evidence type="ECO:0000256" key="8">
    <source>
        <dbReference type="ARBA" id="ARBA00022737"/>
    </source>
</evidence>
<feature type="domain" description="C2" evidence="17">
    <location>
        <begin position="293"/>
        <end position="413"/>
    </location>
</feature>
<evidence type="ECO:0000256" key="9">
    <source>
        <dbReference type="ARBA" id="ARBA00022824"/>
    </source>
</evidence>
<evidence type="ECO:0000256" key="3">
    <source>
        <dbReference type="ARBA" id="ARBA00005867"/>
    </source>
</evidence>
<proteinExistence type="inferred from homology"/>
<evidence type="ECO:0000256" key="11">
    <source>
        <dbReference type="ARBA" id="ARBA00022989"/>
    </source>
</evidence>
<feature type="region of interest" description="Disordered" evidence="16">
    <location>
        <begin position="796"/>
        <end position="837"/>
    </location>
</feature>
<keyword evidence="20" id="KW-1185">Reference proteome</keyword>
<feature type="domain" description="C2" evidence="17">
    <location>
        <begin position="432"/>
        <end position="551"/>
    </location>
</feature>
<evidence type="ECO:0000256" key="14">
    <source>
        <dbReference type="ARBA" id="ARBA00023136"/>
    </source>
</evidence>
<dbReference type="Pfam" id="PF00168">
    <property type="entry name" value="C2"/>
    <property type="match status" value="3"/>
</dbReference>
<dbReference type="InterPro" id="IPR000008">
    <property type="entry name" value="C2_dom"/>
</dbReference>
<dbReference type="CDD" id="cd04050">
    <property type="entry name" value="C2B_Synaptotagmin-like"/>
    <property type="match status" value="1"/>
</dbReference>
<dbReference type="SMART" id="SM00239">
    <property type="entry name" value="C2"/>
    <property type="match status" value="3"/>
</dbReference>
<dbReference type="InterPro" id="IPR035892">
    <property type="entry name" value="C2_domain_sf"/>
</dbReference>
<dbReference type="InterPro" id="IPR037733">
    <property type="entry name" value="Ext_Synaptotagmin_C2A"/>
</dbReference>
<dbReference type="Gene3D" id="2.60.40.150">
    <property type="entry name" value="C2 domain"/>
    <property type="match status" value="3"/>
</dbReference>
<dbReference type="InterPro" id="IPR051634">
    <property type="entry name" value="Extended_Synaptotagmin"/>
</dbReference>
<evidence type="ECO:0000256" key="5">
    <source>
        <dbReference type="ARBA" id="ARBA00022475"/>
    </source>
</evidence>
<keyword evidence="10" id="KW-0106">Calcium</keyword>
<keyword evidence="7" id="KW-0479">Metal-binding</keyword>
<comment type="similarity">
    <text evidence="3">Belongs to the extended synaptotagmin family.</text>
</comment>
<keyword evidence="11" id="KW-1133">Transmembrane helix</keyword>
<protein>
    <submittedName>
        <fullName evidence="19">Uncharacterized protein</fullName>
    </submittedName>
</protein>
<keyword evidence="13" id="KW-0446">Lipid-binding</keyword>
<dbReference type="Pfam" id="PF17047">
    <property type="entry name" value="SMP_LBD"/>
    <property type="match status" value="1"/>
</dbReference>
<dbReference type="Gene3D" id="1.10.287.2620">
    <property type="match status" value="1"/>
</dbReference>
<dbReference type="InterPro" id="IPR042222">
    <property type="entry name" value="Dynein_2_N"/>
</dbReference>
<sequence length="1742" mass="200354">MASAAQTHPGGQEISSVPGNTESLTPSAVNRILMEFMIYFGRAVVVFYPVYLTGYLGLSISWVLLCMLMFTWWQKNRQWKDVRIGSAIDLVDNEAHVISSELKTSLQMASWVHFTDVEKVQWVNKVLKQAWPFFGMYMEKFLRENIQQTVRMSNSALKMFTFTKVHFGYKPLRITGIRAYTHEVDQREVILDMNIDYDGDVDIFADVNAAIKAGVKELKFQGMLRVILEPLIGQAPLVGGVTLFFIRRPTMQVNWTGMTNVLDSPAFSSLSEQSIIDIIASIMVLPNRMCIPLIDQIKVDVMRFPLPRGVVRVHVLEARDLVAKDTYMMGLVKGKSDPYTTLRVGNRYFKTKTIKENLHPKWNEVYEFVVHEAPGQELEVEVYDEDRDKDDFLGKYNLDFGEVKREKEMDQWFPLERIAHGEIHLKLQWFALNSDPSLLKESNAGLSCAMLAVYLDNASNLPLTRRSAGPSSYVEISIDKDVHKSKVVYMNKDPAWEQGFTFFVQNIKTQQLTVQVKENEKKTLLGVLNLPLSRLFSISSMSVDQRFQLERSGANSQIKLKATLRILTEERPPPKIPQSSPPNVKQQTKAGGITSASTPSAASAAPVASVPPNSTPAAASPVLPDVPPDGTKETSSAQPRRKSFLAPETSNPSNLNMRRYDSHSLLSDNSIASSRFDLTDGAAFPEAIRNHQGSFGEINLTVRYATIRNKLMVLVHSCRNLFPCSQNGTDSYVRMYFLPDQSWRHRKKTHVKKKTVDPVFEEKFEFDVTLAEAQTRKLDVAVKNNKMLHTRERKDIGMVGDGPDSRTSGSSGRAQELFHSRQEVQKHRRSRTSQASVWQKNKNLHQSLIKVMSQRVAEGCSSSHTGPFTFTEETRREMMYNYYIQRGIGLVNVAPLQDSCLEKIHELIPSKLSHLSWEQNLLDDEIKEEYLHSVRAAILTSTPSDPIGNEKGNEKDLPSHRLEMEIVPKPWNRSFVQARKKMSLNLHCISRPLLQMMILWHNHYKDVRLIDVAELCSREKFMELSEFQQIVSQHLDLTQRFLLENWLSDVHNMFCMANMHNLLVSLSKKGKLESFFNSAAVLMTLQLQKLTLNSLSDYTRLISQEMHSDRARGTSGFVLHLILEDSDIKFEPDLRAYEKVLVSVFELMLRSTRSIPRIETTLFPDWEESNLGKTLKPIILPEITQPQQEEVCRAFWAETDRPKEYIHQYDQYAMLMSRQAEEKVEQFLSQRRSFQDIMEEAIRYQQLADEIQYTPCKVVQLGMFEVRSHKLLRSLVNRAQELKHKLAMQMLQDHQEMSRNLCTEFEKISEKALSTPADTLTLMELKAYMQKVLTTEMPRLEQQLADSNRQLCSIMDFVTLSPEDLELNAQTVHWFQRMPSIFEEHEHMAIAKTELYQSGLKLHRERFMEELVNYSMQMKEFLGFGELSDLSKYLKKAQALNARLDLASEKINELNLEEEAFGWPVSQYPLRTLIQDKLTPFLHLYETASDFLMHHEQWLCGPLSAVSPDKVELEVGNYWRTIYKLEKGFSEAPNALKIAGTIKAKVESFREHIPMIQVLCNPGLRTRHWDAMSELAGFSLHPVDEQVCVAQYLVMQLEQHLSSFDGISEAASKEHSLEKALEKMSSEWCFMEFTLLAYRETGTFILSSVEEIQLLLDDHLVKTQTMRGSPFIKPFTKEIREWEAKLLLLQEILDEWLKVQFTWLYLEPIFSSPDIMVQMPEEGRHFTAVDKTWRETMMQVSL</sequence>
<evidence type="ECO:0000256" key="16">
    <source>
        <dbReference type="SAM" id="MobiDB-lite"/>
    </source>
</evidence>
<evidence type="ECO:0000259" key="17">
    <source>
        <dbReference type="PROSITE" id="PS50004"/>
    </source>
</evidence>
<evidence type="ECO:0000256" key="13">
    <source>
        <dbReference type="ARBA" id="ARBA00023121"/>
    </source>
</evidence>
<keyword evidence="9" id="KW-0256">Endoplasmic reticulum</keyword>
<dbReference type="InterPro" id="IPR037749">
    <property type="entry name" value="Ext_Synaptotagmin_C2B"/>
</dbReference>
<feature type="domain" description="C2" evidence="17">
    <location>
        <begin position="694"/>
        <end position="817"/>
    </location>
</feature>
<keyword evidence="14" id="KW-0472">Membrane</keyword>
<dbReference type="PANTHER" id="PTHR45761:SF4">
    <property type="entry name" value="EXTENDED SYNAPTOTAGMIN-3"/>
    <property type="match status" value="1"/>
</dbReference>
<keyword evidence="4" id="KW-0813">Transport</keyword>
<feature type="compositionally biased region" description="Basic and acidic residues" evidence="16">
    <location>
        <begin position="816"/>
        <end position="825"/>
    </location>
</feature>
<evidence type="ECO:0000256" key="6">
    <source>
        <dbReference type="ARBA" id="ARBA00022692"/>
    </source>
</evidence>
<evidence type="ECO:0000313" key="19">
    <source>
        <dbReference type="EMBL" id="MEQ2264358.1"/>
    </source>
</evidence>
<gene>
    <name evidence="19" type="ORF">XENORESO_002159</name>
</gene>
<organism evidence="19 20">
    <name type="scientific">Xenotaenia resolanae</name>
    <dbReference type="NCBI Taxonomy" id="208358"/>
    <lineage>
        <taxon>Eukaryota</taxon>
        <taxon>Metazoa</taxon>
        <taxon>Chordata</taxon>
        <taxon>Craniata</taxon>
        <taxon>Vertebrata</taxon>
        <taxon>Euteleostomi</taxon>
        <taxon>Actinopterygii</taxon>
        <taxon>Neopterygii</taxon>
        <taxon>Teleostei</taxon>
        <taxon>Neoteleostei</taxon>
        <taxon>Acanthomorphata</taxon>
        <taxon>Ovalentaria</taxon>
        <taxon>Atherinomorphae</taxon>
        <taxon>Cyprinodontiformes</taxon>
        <taxon>Goodeidae</taxon>
        <taxon>Xenotaenia</taxon>
    </lineage>
</organism>
<reference evidence="19 20" key="1">
    <citation type="submission" date="2021-06" db="EMBL/GenBank/DDBJ databases">
        <authorList>
            <person name="Palmer J.M."/>
        </authorList>
    </citation>
    <scope>NUCLEOTIDE SEQUENCE [LARGE SCALE GENOMIC DNA]</scope>
    <source>
        <strain evidence="19 20">XR_2019</strain>
        <tissue evidence="19">Muscle</tissue>
    </source>
</reference>
<accession>A0ABV0W6N0</accession>
<comment type="subcellular location">
    <subcellularLocation>
        <location evidence="1">Cell membrane</location>
        <topology evidence="1">Peripheral membrane protein</topology>
    </subcellularLocation>
    <subcellularLocation>
        <location evidence="2">Endoplasmic reticulum membrane</location>
        <topology evidence="2">Multi-pass membrane protein</topology>
    </subcellularLocation>
</comment>
<evidence type="ECO:0000256" key="12">
    <source>
        <dbReference type="ARBA" id="ARBA00023055"/>
    </source>
</evidence>
<feature type="compositionally biased region" description="Low complexity" evidence="16">
    <location>
        <begin position="594"/>
        <end position="622"/>
    </location>
</feature>
<keyword evidence="12" id="KW-0445">Lipid transport</keyword>
<feature type="coiled-coil region" evidence="15">
    <location>
        <begin position="1430"/>
        <end position="1457"/>
    </location>
</feature>
<dbReference type="InterPro" id="IPR013602">
    <property type="entry name" value="Dynein_heavy_linker"/>
</dbReference>
<dbReference type="EMBL" id="JAHRIM010030165">
    <property type="protein sequence ID" value="MEQ2264358.1"/>
    <property type="molecule type" value="Genomic_DNA"/>
</dbReference>
<dbReference type="Pfam" id="PF08393">
    <property type="entry name" value="DHC_N2"/>
    <property type="match status" value="1"/>
</dbReference>
<feature type="region of interest" description="Disordered" evidence="16">
    <location>
        <begin position="568"/>
        <end position="658"/>
    </location>
</feature>
<evidence type="ECO:0000256" key="1">
    <source>
        <dbReference type="ARBA" id="ARBA00004202"/>
    </source>
</evidence>
<feature type="domain" description="SMP-LTD" evidence="18">
    <location>
        <begin position="116"/>
        <end position="294"/>
    </location>
</feature>
<evidence type="ECO:0000256" key="4">
    <source>
        <dbReference type="ARBA" id="ARBA00022448"/>
    </source>
</evidence>
<dbReference type="PROSITE" id="PS51847">
    <property type="entry name" value="SMP"/>
    <property type="match status" value="1"/>
</dbReference>
<dbReference type="PANTHER" id="PTHR45761">
    <property type="entry name" value="EXTENDED SYNAPTOTAGMIN-LIKE PROTEIN 2, ISOFORM C"/>
    <property type="match status" value="1"/>
</dbReference>
<dbReference type="SUPFAM" id="SSF49562">
    <property type="entry name" value="C2 domain (Calcium/lipid-binding domain, CaLB)"/>
    <property type="match status" value="3"/>
</dbReference>
<evidence type="ECO:0000256" key="7">
    <source>
        <dbReference type="ARBA" id="ARBA00022723"/>
    </source>
</evidence>
<keyword evidence="15" id="KW-0175">Coiled coil</keyword>
<dbReference type="InterPro" id="IPR039010">
    <property type="entry name" value="Synaptotagmin_SMP"/>
</dbReference>
<name>A0ABV0W6N0_9TELE</name>
<evidence type="ECO:0000256" key="15">
    <source>
        <dbReference type="SAM" id="Coils"/>
    </source>
</evidence>
<feature type="non-terminal residue" evidence="19">
    <location>
        <position position="1742"/>
    </location>
</feature>
<evidence type="ECO:0000256" key="10">
    <source>
        <dbReference type="ARBA" id="ARBA00022837"/>
    </source>
</evidence>
<evidence type="ECO:0000313" key="20">
    <source>
        <dbReference type="Proteomes" id="UP001444071"/>
    </source>
</evidence>
<keyword evidence="8" id="KW-0677">Repeat</keyword>
<keyword evidence="6" id="KW-0812">Transmembrane</keyword>
<dbReference type="Proteomes" id="UP001444071">
    <property type="component" value="Unassembled WGS sequence"/>
</dbReference>
<evidence type="ECO:0000259" key="18">
    <source>
        <dbReference type="PROSITE" id="PS51847"/>
    </source>
</evidence>